<dbReference type="InterPro" id="IPR012341">
    <property type="entry name" value="6hp_glycosidase-like_sf"/>
</dbReference>
<name>A0ABV4D1F7_9LACT</name>
<dbReference type="Proteomes" id="UP001565283">
    <property type="component" value="Unassembled WGS sequence"/>
</dbReference>
<evidence type="ECO:0000313" key="2">
    <source>
        <dbReference type="Proteomes" id="UP001565283"/>
    </source>
</evidence>
<dbReference type="InterPro" id="IPR008928">
    <property type="entry name" value="6-hairpin_glycosidase_sf"/>
</dbReference>
<gene>
    <name evidence="1" type="ORF">AALA52_00740</name>
</gene>
<dbReference type="RefSeq" id="WP_369947671.1">
    <property type="nucleotide sequence ID" value="NZ_JBCLSH010000002.1"/>
</dbReference>
<sequence>MQPAGVQAPLDEIILDDFKQDNGWLISGGTMNYDTLGGTLTLSGTSVTLSKKFTYATWKYSDLNIKIAQITAELSWELLVQGEAENAQLITIQPESQAQNSSFGEAFSYSLKGIAGTEPLSDWNDSTLESKTFTLTMNFKGDVGQFITLGVLTCSEPNYEIPQALPSSVQGNIGGINFDGDPTVDVDTLKNDDPTNISNLKEYRNLSLPFSRLVTNPEYNFDNQEITPVEPSMDLRFGAYYGIKGNANRTSDNGVNLREKKSGFQDSSFNAIMKIDDVQASGSTITSAWFPHKVELSGSVEGLGKIATTDFFVDESTLGRLISLSEATGSYLEIELRDSTTSSTDYNTNNLKCYWDDVNEVVLKTDTQHSDWNQNLFITAIKVVALTEDGSIDTEATAQIIPPTFVSGIGKYRIPTSISSIGLAVGYANREEGEEQAIIRALNGVGLGEASTTITAHYNSRKTYWDNLLSKVPVSSEWGLESSFVYHSEVVTPEKHRILYYAAWTHLICNILAPTTETGYAFTQQALGKPSRQCAGAAMTPPNNSWEGLLQIQDLMYINPSIAWSGMEGFMSMVDANGFLSGEVLPVRMGQTLWMIHNISPDLSRLGALYPALKRHLEWKFEHPRWIYESTDVENEVDSEFMISVMNDTQYMIKICELLGNEYATEISYWQELYAFNLKNYADWMFCDPLSHEALYSYPQNSTNQEINRKVLRNGANLPDNNYQRGIWQYIFLGCVDVDPNNNDIDKYIHARNSHLSEPPVPRSTTDLPNMLSSGLILPDLPTEQAQQLEQFTLDIINPALSLCGYPVLKWAPNSLMTHGLINRGFYDEAKILLESYIVRGTEIWQFCENYFWNTTGPRGTYPTSFGASQIIDSTMMRGGFIYNEDGPHEIPNWSQGMNKPITPPIDILTDVTIDLSNPEETLGLIGMPVELRQSYQRTDNSSNSYELGKIVAVTWKSETLSSMPLPNQYTVDGETEMKQIVSATITSGS</sequence>
<proteinExistence type="predicted"/>
<organism evidence="1 2">
    <name type="scientific">Lactococcus ileimucosae</name>
    <dbReference type="NCBI Taxonomy" id="2941329"/>
    <lineage>
        <taxon>Bacteria</taxon>
        <taxon>Bacillati</taxon>
        <taxon>Bacillota</taxon>
        <taxon>Bacilli</taxon>
        <taxon>Lactobacillales</taxon>
        <taxon>Streptococcaceae</taxon>
        <taxon>Lactococcus</taxon>
    </lineage>
</organism>
<keyword evidence="2" id="KW-1185">Reference proteome</keyword>
<comment type="caution">
    <text evidence="1">The sequence shown here is derived from an EMBL/GenBank/DDBJ whole genome shotgun (WGS) entry which is preliminary data.</text>
</comment>
<evidence type="ECO:0000313" key="1">
    <source>
        <dbReference type="EMBL" id="MEY8442799.1"/>
    </source>
</evidence>
<reference evidence="1 2" key="1">
    <citation type="submission" date="2024-03" db="EMBL/GenBank/DDBJ databases">
        <title>Mouse gut bacterial collection (mGBC) of GemPharmatech.</title>
        <authorList>
            <person name="He Y."/>
            <person name="Dong L."/>
            <person name="Wu D."/>
            <person name="Gao X."/>
            <person name="Lin Z."/>
        </authorList>
    </citation>
    <scope>NUCLEOTIDE SEQUENCE [LARGE SCALE GENOMIC DNA]</scope>
    <source>
        <strain evidence="1 2">61-15</strain>
    </source>
</reference>
<dbReference type="EMBL" id="JBCLSH010000002">
    <property type="protein sequence ID" value="MEY8442799.1"/>
    <property type="molecule type" value="Genomic_DNA"/>
</dbReference>
<dbReference type="SUPFAM" id="SSF48208">
    <property type="entry name" value="Six-hairpin glycosidases"/>
    <property type="match status" value="1"/>
</dbReference>
<dbReference type="Gene3D" id="1.50.10.10">
    <property type="match status" value="1"/>
</dbReference>
<protein>
    <submittedName>
        <fullName evidence="1">Uncharacterized protein</fullName>
    </submittedName>
</protein>
<accession>A0ABV4D1F7</accession>